<feature type="transmembrane region" description="Helical" evidence="1">
    <location>
        <begin position="34"/>
        <end position="59"/>
    </location>
</feature>
<gene>
    <name evidence="2" type="ORF">H6G03_22925</name>
</gene>
<evidence type="ECO:0008006" key="4">
    <source>
        <dbReference type="Google" id="ProtNLM"/>
    </source>
</evidence>
<sequence length="159" mass="18532">VKSYNTFVLSWGSDRTPASALTKVHTVSITFVRLLILISLIAIGSIWVFLAMAILFFLFKKIQMRIDAWKISMTNDLLGFTWKHSRPSKREDISELVFFRQGSSEYFEVREEVGLRPLLIIQAGKQQYRLSKVDSLTEEEIYWLAQELSDWLKLPIIEE</sequence>
<dbReference type="Proteomes" id="UP000641646">
    <property type="component" value="Unassembled WGS sequence"/>
</dbReference>
<keyword evidence="1" id="KW-0812">Transmembrane</keyword>
<proteinExistence type="predicted"/>
<feature type="non-terminal residue" evidence="2">
    <location>
        <position position="1"/>
    </location>
</feature>
<keyword evidence="3" id="KW-1185">Reference proteome</keyword>
<evidence type="ECO:0000256" key="1">
    <source>
        <dbReference type="SAM" id="Phobius"/>
    </source>
</evidence>
<name>A0A926VK24_9CYAN</name>
<organism evidence="2 3">
    <name type="scientific">Aerosakkonema funiforme FACHB-1375</name>
    <dbReference type="NCBI Taxonomy" id="2949571"/>
    <lineage>
        <taxon>Bacteria</taxon>
        <taxon>Bacillati</taxon>
        <taxon>Cyanobacteriota</taxon>
        <taxon>Cyanophyceae</taxon>
        <taxon>Oscillatoriophycideae</taxon>
        <taxon>Aerosakkonematales</taxon>
        <taxon>Aerosakkonemataceae</taxon>
        <taxon>Aerosakkonema</taxon>
    </lineage>
</organism>
<accession>A0A926VK24</accession>
<reference evidence="2" key="1">
    <citation type="journal article" date="2015" name="ISME J.">
        <title>Draft Genome Sequence of Streptomyces incarnatus NRRL8089, which Produces the Nucleoside Antibiotic Sinefungin.</title>
        <authorList>
            <person name="Oshima K."/>
            <person name="Hattori M."/>
            <person name="Shimizu H."/>
            <person name="Fukuda K."/>
            <person name="Nemoto M."/>
            <person name="Inagaki K."/>
            <person name="Tamura T."/>
        </authorList>
    </citation>
    <scope>NUCLEOTIDE SEQUENCE</scope>
    <source>
        <strain evidence="2">FACHB-1375</strain>
    </source>
</reference>
<keyword evidence="1" id="KW-0472">Membrane</keyword>
<reference evidence="2" key="2">
    <citation type="submission" date="2020-08" db="EMBL/GenBank/DDBJ databases">
        <authorList>
            <person name="Chen M."/>
            <person name="Teng W."/>
            <person name="Zhao L."/>
            <person name="Hu C."/>
            <person name="Zhou Y."/>
            <person name="Han B."/>
            <person name="Song L."/>
            <person name="Shu W."/>
        </authorList>
    </citation>
    <scope>NUCLEOTIDE SEQUENCE</scope>
    <source>
        <strain evidence="2">FACHB-1375</strain>
    </source>
</reference>
<evidence type="ECO:0000313" key="2">
    <source>
        <dbReference type="EMBL" id="MBD2183884.1"/>
    </source>
</evidence>
<dbReference type="EMBL" id="JACJPW010000066">
    <property type="protein sequence ID" value="MBD2183884.1"/>
    <property type="molecule type" value="Genomic_DNA"/>
</dbReference>
<evidence type="ECO:0000313" key="3">
    <source>
        <dbReference type="Proteomes" id="UP000641646"/>
    </source>
</evidence>
<keyword evidence="1" id="KW-1133">Transmembrane helix</keyword>
<protein>
    <recommendedName>
        <fullName evidence="4">Serine/threonine protein kinase</fullName>
    </recommendedName>
</protein>
<dbReference type="AlphaFoldDB" id="A0A926VK24"/>
<comment type="caution">
    <text evidence="2">The sequence shown here is derived from an EMBL/GenBank/DDBJ whole genome shotgun (WGS) entry which is preliminary data.</text>
</comment>